<comment type="similarity">
    <text evidence="2">Belongs to the DedA family.</text>
</comment>
<evidence type="ECO:0000256" key="5">
    <source>
        <dbReference type="ARBA" id="ARBA00022989"/>
    </source>
</evidence>
<feature type="domain" description="VTT" evidence="9">
    <location>
        <begin position="97"/>
        <end position="219"/>
    </location>
</feature>
<evidence type="ECO:0000313" key="11">
    <source>
        <dbReference type="Proteomes" id="UP000188324"/>
    </source>
</evidence>
<dbReference type="GO" id="GO:0005886">
    <property type="term" value="C:plasma membrane"/>
    <property type="evidence" value="ECO:0007669"/>
    <property type="project" value="UniProtKB-SubCell"/>
</dbReference>
<proteinExistence type="inferred from homology"/>
<sequence>MTDERPDDDPQPPAPEPESAPSEPGQSISDGEPAEKEWWDDDGMPWKKKPGREDYACLAWFGVVGVFSLLLLPTRAWLIATAPDWLAMITGGRTAVAVSGALASQGEMPHWPIVLAVASVLSLKFDWIYWWAGKLWGRGMIEVWAGQSKRAARGYARAERWAEKLGPLGFLIAYVPLPLPLMQVVFVLAGATGMGIKRFLVYDYIASTLWLVLYFYLGWRFGEPIVDVLEAYARIAMWVALGLIAFIFVSTYLAQRRKAREGASGGDAG</sequence>
<feature type="region of interest" description="Disordered" evidence="7">
    <location>
        <begin position="1"/>
        <end position="45"/>
    </location>
</feature>
<keyword evidence="3" id="KW-1003">Cell membrane</keyword>
<evidence type="ECO:0000259" key="9">
    <source>
        <dbReference type="Pfam" id="PF09335"/>
    </source>
</evidence>
<dbReference type="AlphaFoldDB" id="A0A1Q2CGR8"/>
<feature type="transmembrane region" description="Helical" evidence="8">
    <location>
        <begin position="168"/>
        <end position="189"/>
    </location>
</feature>
<accession>A0A1Q2CGR8</accession>
<dbReference type="InterPro" id="IPR032816">
    <property type="entry name" value="VTT_dom"/>
</dbReference>
<dbReference type="PANTHER" id="PTHR42709">
    <property type="entry name" value="ALKALINE PHOSPHATASE LIKE PROTEIN"/>
    <property type="match status" value="1"/>
</dbReference>
<keyword evidence="6 8" id="KW-0472">Membrane</keyword>
<dbReference type="KEGG" id="tfl:RPIT_11230"/>
<evidence type="ECO:0000256" key="6">
    <source>
        <dbReference type="ARBA" id="ARBA00023136"/>
    </source>
</evidence>
<evidence type="ECO:0000256" key="8">
    <source>
        <dbReference type="SAM" id="Phobius"/>
    </source>
</evidence>
<dbReference type="Proteomes" id="UP000188324">
    <property type="component" value="Chromosome"/>
</dbReference>
<feature type="transmembrane region" description="Helical" evidence="8">
    <location>
        <begin position="201"/>
        <end position="219"/>
    </location>
</feature>
<gene>
    <name evidence="10" type="ORF">RPIT_11230</name>
</gene>
<keyword evidence="4 8" id="KW-0812">Transmembrane</keyword>
<feature type="transmembrane region" description="Helical" evidence="8">
    <location>
        <begin position="55"/>
        <end position="73"/>
    </location>
</feature>
<organism evidence="10 11">
    <name type="scientific">Tessaracoccus flavus</name>
    <dbReference type="NCBI Taxonomy" id="1610493"/>
    <lineage>
        <taxon>Bacteria</taxon>
        <taxon>Bacillati</taxon>
        <taxon>Actinomycetota</taxon>
        <taxon>Actinomycetes</taxon>
        <taxon>Propionibacteriales</taxon>
        <taxon>Propionibacteriaceae</taxon>
        <taxon>Tessaracoccus</taxon>
    </lineage>
</organism>
<feature type="compositionally biased region" description="Acidic residues" evidence="7">
    <location>
        <begin position="1"/>
        <end position="10"/>
    </location>
</feature>
<evidence type="ECO:0000256" key="7">
    <source>
        <dbReference type="SAM" id="MobiDB-lite"/>
    </source>
</evidence>
<dbReference type="RefSeq" id="WP_226996258.1">
    <property type="nucleotide sequence ID" value="NZ_CP019605.1"/>
</dbReference>
<comment type="subcellular location">
    <subcellularLocation>
        <location evidence="1">Cell membrane</location>
        <topology evidence="1">Multi-pass membrane protein</topology>
    </subcellularLocation>
</comment>
<evidence type="ECO:0000256" key="1">
    <source>
        <dbReference type="ARBA" id="ARBA00004651"/>
    </source>
</evidence>
<protein>
    <recommendedName>
        <fullName evidence="9">VTT domain-containing protein</fullName>
    </recommendedName>
</protein>
<dbReference type="InterPro" id="IPR051311">
    <property type="entry name" value="DedA_domain"/>
</dbReference>
<evidence type="ECO:0000256" key="3">
    <source>
        <dbReference type="ARBA" id="ARBA00022475"/>
    </source>
</evidence>
<keyword evidence="5 8" id="KW-1133">Transmembrane helix</keyword>
<reference evidence="10 11" key="1">
    <citation type="journal article" date="2016" name="Int. J. Syst. Evol. Microbiol.">
        <title>Tessaracoccus flavus sp. nov., isolated from the drainage system of a lindane-producing factory.</title>
        <authorList>
            <person name="Kumari R."/>
            <person name="Singh P."/>
            <person name="Schumann P."/>
            <person name="Lal R."/>
        </authorList>
    </citation>
    <scope>NUCLEOTIDE SEQUENCE [LARGE SCALE GENOMIC DNA]</scope>
    <source>
        <strain evidence="10 11">RP1T</strain>
    </source>
</reference>
<dbReference type="STRING" id="1610493.RPIT_11230"/>
<evidence type="ECO:0000313" key="10">
    <source>
        <dbReference type="EMBL" id="AQP45297.1"/>
    </source>
</evidence>
<keyword evidence="11" id="KW-1185">Reference proteome</keyword>
<feature type="transmembrane region" description="Helical" evidence="8">
    <location>
        <begin position="231"/>
        <end position="254"/>
    </location>
</feature>
<name>A0A1Q2CGR8_9ACTN</name>
<evidence type="ECO:0000256" key="4">
    <source>
        <dbReference type="ARBA" id="ARBA00022692"/>
    </source>
</evidence>
<evidence type="ECO:0000256" key="2">
    <source>
        <dbReference type="ARBA" id="ARBA00010792"/>
    </source>
</evidence>
<dbReference type="PANTHER" id="PTHR42709:SF6">
    <property type="entry name" value="UNDECAPRENYL PHOSPHATE TRANSPORTER A"/>
    <property type="match status" value="1"/>
</dbReference>
<dbReference type="EMBL" id="CP019605">
    <property type="protein sequence ID" value="AQP45297.1"/>
    <property type="molecule type" value="Genomic_DNA"/>
</dbReference>
<dbReference type="Pfam" id="PF09335">
    <property type="entry name" value="VTT_dom"/>
    <property type="match status" value="1"/>
</dbReference>